<evidence type="ECO:0000256" key="3">
    <source>
        <dbReference type="ARBA" id="ARBA00023163"/>
    </source>
</evidence>
<dbReference type="Gene3D" id="3.30.70.940">
    <property type="entry name" value="NusG, N-terminal domain"/>
    <property type="match status" value="1"/>
</dbReference>
<dbReference type="InterPro" id="IPR008991">
    <property type="entry name" value="Translation_prot_SH3-like_sf"/>
</dbReference>
<evidence type="ECO:0000313" key="6">
    <source>
        <dbReference type="Proteomes" id="UP001163821"/>
    </source>
</evidence>
<keyword evidence="3" id="KW-0804">Transcription</keyword>
<evidence type="ECO:0000313" key="5">
    <source>
        <dbReference type="EMBL" id="MCW0484960.1"/>
    </source>
</evidence>
<dbReference type="NCBIfam" id="NF033644">
    <property type="entry name" value="antiterm_UpxY"/>
    <property type="match status" value="1"/>
</dbReference>
<evidence type="ECO:0000259" key="4">
    <source>
        <dbReference type="SMART" id="SM00738"/>
    </source>
</evidence>
<dbReference type="InterPro" id="IPR043425">
    <property type="entry name" value="NusG-like"/>
</dbReference>
<protein>
    <submittedName>
        <fullName evidence="5">UpxY family transcription antiterminator</fullName>
    </submittedName>
</protein>
<gene>
    <name evidence="5" type="ORF">N2K84_19660</name>
</gene>
<dbReference type="RefSeq" id="WP_282593546.1">
    <property type="nucleotide sequence ID" value="NZ_JAPAAF010000068.1"/>
</dbReference>
<dbReference type="InterPro" id="IPR036735">
    <property type="entry name" value="NGN_dom_sf"/>
</dbReference>
<dbReference type="InterPro" id="IPR006645">
    <property type="entry name" value="NGN-like_dom"/>
</dbReference>
<dbReference type="PANTHER" id="PTHR30265:SF4">
    <property type="entry name" value="KOW MOTIF FAMILY PROTEIN, EXPRESSED"/>
    <property type="match status" value="1"/>
</dbReference>
<dbReference type="PANTHER" id="PTHR30265">
    <property type="entry name" value="RHO-INTERACTING TRANSCRIPTION TERMINATION FACTOR NUSG"/>
    <property type="match status" value="1"/>
</dbReference>
<dbReference type="AlphaFoldDB" id="A0AA41YDV2"/>
<sequence length="179" mass="20527">MTFQLTKRPDHWYAVYVLVRSEKKLLAALEQKGIECYLPLKTERRQWSDRVKVVQEPLLRGYIFVRVNNKEYYEVLNTSGAIRYVCFDDKPAAIPDRQIESLRIFVEHANASLEVTTERIRKGTGIRVVTGPLKGVTGEVVEIRGRKRVLLRFGTLGYYLHAELGTQSIEVVSGKNEAT</sequence>
<dbReference type="CDD" id="cd09895">
    <property type="entry name" value="NGN_SP_UpxY"/>
    <property type="match status" value="1"/>
</dbReference>
<dbReference type="SUPFAM" id="SSF50104">
    <property type="entry name" value="Translation proteins SH3-like domain"/>
    <property type="match status" value="1"/>
</dbReference>
<name>A0AA41YDV2_9BACT</name>
<keyword evidence="2" id="KW-0805">Transcription regulation</keyword>
<evidence type="ECO:0000256" key="2">
    <source>
        <dbReference type="ARBA" id="ARBA00023015"/>
    </source>
</evidence>
<feature type="domain" description="NusG-like N-terminal" evidence="4">
    <location>
        <begin position="9"/>
        <end position="106"/>
    </location>
</feature>
<keyword evidence="1" id="KW-0889">Transcription antitermination</keyword>
<keyword evidence="6" id="KW-1185">Reference proteome</keyword>
<evidence type="ECO:0000256" key="1">
    <source>
        <dbReference type="ARBA" id="ARBA00022814"/>
    </source>
</evidence>
<reference evidence="5" key="1">
    <citation type="submission" date="2022-10" db="EMBL/GenBank/DDBJ databases">
        <title>Gaoshiqiia sediminis gen. nov., sp. nov., isolated from coastal sediment.</title>
        <authorList>
            <person name="Yu W.X."/>
            <person name="Mu D.S."/>
            <person name="Du J.Z."/>
            <person name="Liang Y.Q."/>
        </authorList>
    </citation>
    <scope>NUCLEOTIDE SEQUENCE</scope>
    <source>
        <strain evidence="5">A06</strain>
    </source>
</reference>
<dbReference type="Pfam" id="PF02357">
    <property type="entry name" value="NusG"/>
    <property type="match status" value="1"/>
</dbReference>
<dbReference type="Proteomes" id="UP001163821">
    <property type="component" value="Unassembled WGS sequence"/>
</dbReference>
<organism evidence="5 6">
    <name type="scientific">Gaoshiqia sediminis</name>
    <dbReference type="NCBI Taxonomy" id="2986998"/>
    <lineage>
        <taxon>Bacteria</taxon>
        <taxon>Pseudomonadati</taxon>
        <taxon>Bacteroidota</taxon>
        <taxon>Bacteroidia</taxon>
        <taxon>Marinilabiliales</taxon>
        <taxon>Prolixibacteraceae</taxon>
        <taxon>Gaoshiqia</taxon>
    </lineage>
</organism>
<comment type="caution">
    <text evidence="5">The sequence shown here is derived from an EMBL/GenBank/DDBJ whole genome shotgun (WGS) entry which is preliminary data.</text>
</comment>
<dbReference type="EMBL" id="JAPAAF010000068">
    <property type="protein sequence ID" value="MCW0484960.1"/>
    <property type="molecule type" value="Genomic_DNA"/>
</dbReference>
<proteinExistence type="predicted"/>
<accession>A0AA41YDV2</accession>
<dbReference type="GO" id="GO:0006354">
    <property type="term" value="P:DNA-templated transcription elongation"/>
    <property type="evidence" value="ECO:0007669"/>
    <property type="project" value="InterPro"/>
</dbReference>
<dbReference type="SMART" id="SM00738">
    <property type="entry name" value="NGN"/>
    <property type="match status" value="1"/>
</dbReference>
<dbReference type="SUPFAM" id="SSF82679">
    <property type="entry name" value="N-utilization substance G protein NusG, N-terminal domain"/>
    <property type="match status" value="1"/>
</dbReference>
<dbReference type="GO" id="GO:0031564">
    <property type="term" value="P:transcription antitermination"/>
    <property type="evidence" value="ECO:0007669"/>
    <property type="project" value="UniProtKB-KW"/>
</dbReference>